<reference evidence="3 4" key="1">
    <citation type="submission" date="2023-08" db="EMBL/GenBank/DDBJ databases">
        <title>Black Yeasts Isolated from many extreme environments.</title>
        <authorList>
            <person name="Coleine C."/>
            <person name="Stajich J.E."/>
            <person name="Selbmann L."/>
        </authorList>
    </citation>
    <scope>NUCLEOTIDE SEQUENCE [LARGE SCALE GENOMIC DNA]</scope>
    <source>
        <strain evidence="3 4">CCFEE 5935</strain>
    </source>
</reference>
<sequence length="315" mass="34937">MTDPQEPTMHYLDPHNIALLHSLGAISNSKPFSEYSIPQQRALFREVQTPRPTNPGISVSEHAVPTSHGEVDTFMYMPESARTPVPFVYYVHGGGWIFGGAVEFEAFVFDMVSKTGTAVVFPEYTLAPEKQFPAQHGQCLEVLQYILKNGDEHGLITDRVVLAGQIIAAMSVLNKQRALDLPIIHQLMLHPYVDVTAELRSGMLRDPVWAEQQQVAYFPTLKERSSILGSPGLMSAEEAKEYMSPTTMIISDQDPFKDQNEAFAKLLQTAGVSCGVIQAFGSMHDVEVFQHARDSPTAQLVMLAVCGKLREVMRC</sequence>
<dbReference type="Pfam" id="PF07859">
    <property type="entry name" value="Abhydrolase_3"/>
    <property type="match status" value="1"/>
</dbReference>
<dbReference type="InterPro" id="IPR050300">
    <property type="entry name" value="GDXG_lipolytic_enzyme"/>
</dbReference>
<dbReference type="RefSeq" id="XP_064664082.1">
    <property type="nucleotide sequence ID" value="XM_064797848.1"/>
</dbReference>
<dbReference type="GO" id="GO:0016787">
    <property type="term" value="F:hydrolase activity"/>
    <property type="evidence" value="ECO:0007669"/>
    <property type="project" value="UniProtKB-KW"/>
</dbReference>
<accession>A0AAV9PN29</accession>
<evidence type="ECO:0000313" key="3">
    <source>
        <dbReference type="EMBL" id="KAK5175444.1"/>
    </source>
</evidence>
<dbReference type="InterPro" id="IPR029058">
    <property type="entry name" value="AB_hydrolase_fold"/>
</dbReference>
<dbReference type="GeneID" id="89921933"/>
<dbReference type="SUPFAM" id="SSF53474">
    <property type="entry name" value="alpha/beta-Hydrolases"/>
    <property type="match status" value="1"/>
</dbReference>
<dbReference type="EMBL" id="JAVRRT010000001">
    <property type="protein sequence ID" value="KAK5175444.1"/>
    <property type="molecule type" value="Genomic_DNA"/>
</dbReference>
<dbReference type="Gene3D" id="3.40.50.1820">
    <property type="entry name" value="alpha/beta hydrolase"/>
    <property type="match status" value="1"/>
</dbReference>
<evidence type="ECO:0000313" key="4">
    <source>
        <dbReference type="Proteomes" id="UP001337655"/>
    </source>
</evidence>
<name>A0AAV9PN29_9PEZI</name>
<evidence type="ECO:0000259" key="2">
    <source>
        <dbReference type="Pfam" id="PF07859"/>
    </source>
</evidence>
<dbReference type="PANTHER" id="PTHR48081">
    <property type="entry name" value="AB HYDROLASE SUPERFAMILY PROTEIN C4A8.06C"/>
    <property type="match status" value="1"/>
</dbReference>
<dbReference type="Proteomes" id="UP001337655">
    <property type="component" value="Unassembled WGS sequence"/>
</dbReference>
<dbReference type="PANTHER" id="PTHR48081:SF8">
    <property type="entry name" value="ALPHA_BETA HYDROLASE FOLD-3 DOMAIN-CONTAINING PROTEIN-RELATED"/>
    <property type="match status" value="1"/>
</dbReference>
<dbReference type="AlphaFoldDB" id="A0AAV9PN29"/>
<keyword evidence="1" id="KW-0378">Hydrolase</keyword>
<protein>
    <recommendedName>
        <fullName evidence="2">Alpha/beta hydrolase fold-3 domain-containing protein</fullName>
    </recommendedName>
</protein>
<dbReference type="InterPro" id="IPR013094">
    <property type="entry name" value="AB_hydrolase_3"/>
</dbReference>
<proteinExistence type="predicted"/>
<comment type="caution">
    <text evidence="3">The sequence shown here is derived from an EMBL/GenBank/DDBJ whole genome shotgun (WGS) entry which is preliminary data.</text>
</comment>
<evidence type="ECO:0000256" key="1">
    <source>
        <dbReference type="ARBA" id="ARBA00022801"/>
    </source>
</evidence>
<keyword evidence="4" id="KW-1185">Reference proteome</keyword>
<organism evidence="3 4">
    <name type="scientific">Saxophila tyrrhenica</name>
    <dbReference type="NCBI Taxonomy" id="1690608"/>
    <lineage>
        <taxon>Eukaryota</taxon>
        <taxon>Fungi</taxon>
        <taxon>Dikarya</taxon>
        <taxon>Ascomycota</taxon>
        <taxon>Pezizomycotina</taxon>
        <taxon>Dothideomycetes</taxon>
        <taxon>Dothideomycetidae</taxon>
        <taxon>Mycosphaerellales</taxon>
        <taxon>Extremaceae</taxon>
        <taxon>Saxophila</taxon>
    </lineage>
</organism>
<gene>
    <name evidence="3" type="ORF">LTR77_000583</name>
</gene>
<feature type="domain" description="Alpha/beta hydrolase fold-3" evidence="2">
    <location>
        <begin position="88"/>
        <end position="286"/>
    </location>
</feature>